<feature type="transmembrane region" description="Helical" evidence="2">
    <location>
        <begin position="114"/>
        <end position="135"/>
    </location>
</feature>
<organism evidence="3 4">
    <name type="scientific">Riccia fluitans</name>
    <dbReference type="NCBI Taxonomy" id="41844"/>
    <lineage>
        <taxon>Eukaryota</taxon>
        <taxon>Viridiplantae</taxon>
        <taxon>Streptophyta</taxon>
        <taxon>Embryophyta</taxon>
        <taxon>Marchantiophyta</taxon>
        <taxon>Marchantiopsida</taxon>
        <taxon>Marchantiidae</taxon>
        <taxon>Marchantiales</taxon>
        <taxon>Ricciaceae</taxon>
        <taxon>Riccia</taxon>
    </lineage>
</organism>
<evidence type="ECO:0000256" key="2">
    <source>
        <dbReference type="SAM" id="Phobius"/>
    </source>
</evidence>
<gene>
    <name evidence="3" type="ORF">R1flu_006225</name>
</gene>
<dbReference type="Proteomes" id="UP001605036">
    <property type="component" value="Unassembled WGS sequence"/>
</dbReference>
<evidence type="ECO:0000313" key="4">
    <source>
        <dbReference type="Proteomes" id="UP001605036"/>
    </source>
</evidence>
<keyword evidence="4" id="KW-1185">Reference proteome</keyword>
<name>A0ABD1YW20_9MARC</name>
<accession>A0ABD1YW20</accession>
<feature type="compositionally biased region" description="Basic and acidic residues" evidence="1">
    <location>
        <begin position="86"/>
        <end position="104"/>
    </location>
</feature>
<keyword evidence="2" id="KW-0472">Membrane</keyword>
<keyword evidence="2" id="KW-0812">Transmembrane</keyword>
<protein>
    <submittedName>
        <fullName evidence="3">Uncharacterized protein</fullName>
    </submittedName>
</protein>
<comment type="caution">
    <text evidence="3">The sequence shown here is derived from an EMBL/GenBank/DDBJ whole genome shotgun (WGS) entry which is preliminary data.</text>
</comment>
<sequence length="152" mass="16206">MASSILHLQVVSTCRNWMPMNSGAGSKPQVKSLGGFGICSKCMSEPIQWNKFTRGKSRARLNIVRAALDEDELGGGTDKVAGAAVEKQESEKNSSAGDRKAANRAEIERGRNTAIITGAISVLLGVGYLVLIQLLDTRGIELIPPPPEAFDP</sequence>
<evidence type="ECO:0000256" key="1">
    <source>
        <dbReference type="SAM" id="MobiDB-lite"/>
    </source>
</evidence>
<keyword evidence="2" id="KW-1133">Transmembrane helix</keyword>
<feature type="region of interest" description="Disordered" evidence="1">
    <location>
        <begin position="83"/>
        <end position="104"/>
    </location>
</feature>
<evidence type="ECO:0000313" key="3">
    <source>
        <dbReference type="EMBL" id="KAL2634746.1"/>
    </source>
</evidence>
<dbReference type="EMBL" id="JBHFFA010000003">
    <property type="protein sequence ID" value="KAL2634746.1"/>
    <property type="molecule type" value="Genomic_DNA"/>
</dbReference>
<proteinExistence type="predicted"/>
<reference evidence="3 4" key="1">
    <citation type="submission" date="2024-09" db="EMBL/GenBank/DDBJ databases">
        <title>Chromosome-scale assembly of Riccia fluitans.</title>
        <authorList>
            <person name="Paukszto L."/>
            <person name="Sawicki J."/>
            <person name="Karawczyk K."/>
            <person name="Piernik-Szablinska J."/>
            <person name="Szczecinska M."/>
            <person name="Mazdziarz M."/>
        </authorList>
    </citation>
    <scope>NUCLEOTIDE SEQUENCE [LARGE SCALE GENOMIC DNA]</scope>
    <source>
        <strain evidence="3">Rf_01</strain>
        <tissue evidence="3">Aerial parts of the thallus</tissue>
    </source>
</reference>
<dbReference type="AlphaFoldDB" id="A0ABD1YW20"/>